<proteinExistence type="predicted"/>
<keyword evidence="6" id="KW-1185">Reference proteome</keyword>
<dbReference type="Proteomes" id="UP001172673">
    <property type="component" value="Unassembled WGS sequence"/>
</dbReference>
<feature type="region of interest" description="Disordered" evidence="4">
    <location>
        <begin position="1"/>
        <end position="24"/>
    </location>
</feature>
<accession>A0AA38XIG3</accession>
<dbReference type="GO" id="GO:0005739">
    <property type="term" value="C:mitochondrion"/>
    <property type="evidence" value="ECO:0007669"/>
    <property type="project" value="UniProtKB-SubCell"/>
</dbReference>
<keyword evidence="2" id="KW-0809">Transit peptide</keyword>
<gene>
    <name evidence="5" type="ORF">H2200_002162</name>
</gene>
<dbReference type="Gene3D" id="3.10.450.240">
    <property type="match status" value="1"/>
</dbReference>
<reference evidence="5" key="1">
    <citation type="submission" date="2022-10" db="EMBL/GenBank/DDBJ databases">
        <title>Culturing micro-colonial fungi from biological soil crusts in the Mojave desert and describing Neophaeococcomyces mojavensis, and introducing the new genera and species Taxawa tesnikishii.</title>
        <authorList>
            <person name="Kurbessoian T."/>
            <person name="Stajich J.E."/>
        </authorList>
    </citation>
    <scope>NUCLEOTIDE SEQUENCE</scope>
    <source>
        <strain evidence="5">TK_41</strain>
    </source>
</reference>
<evidence type="ECO:0000313" key="5">
    <source>
        <dbReference type="EMBL" id="KAJ9614026.1"/>
    </source>
</evidence>
<dbReference type="PANTHER" id="PTHR28554">
    <property type="entry name" value="39S RIBOSOMAL PROTEIN L45, MITOCHONDRIAL"/>
    <property type="match status" value="1"/>
</dbReference>
<dbReference type="EMBL" id="JAPDRK010000003">
    <property type="protein sequence ID" value="KAJ9614026.1"/>
    <property type="molecule type" value="Genomic_DNA"/>
</dbReference>
<evidence type="ECO:0000256" key="3">
    <source>
        <dbReference type="ARBA" id="ARBA00023128"/>
    </source>
</evidence>
<dbReference type="InterPro" id="IPR051975">
    <property type="entry name" value="mtLSU_mL45"/>
</dbReference>
<evidence type="ECO:0000313" key="6">
    <source>
        <dbReference type="Proteomes" id="UP001172673"/>
    </source>
</evidence>
<name>A0AA38XIG3_9EURO</name>
<protein>
    <submittedName>
        <fullName evidence="5">Uncharacterized protein</fullName>
    </submittedName>
</protein>
<dbReference type="AlphaFoldDB" id="A0AA38XIG3"/>
<keyword evidence="3" id="KW-0496">Mitochondrion</keyword>
<evidence type="ECO:0000256" key="1">
    <source>
        <dbReference type="ARBA" id="ARBA00004173"/>
    </source>
</evidence>
<evidence type="ECO:0000256" key="4">
    <source>
        <dbReference type="SAM" id="MobiDB-lite"/>
    </source>
</evidence>
<comment type="subcellular location">
    <subcellularLocation>
        <location evidence="1">Mitochondrion</location>
    </subcellularLocation>
</comment>
<evidence type="ECO:0000256" key="2">
    <source>
        <dbReference type="ARBA" id="ARBA00022946"/>
    </source>
</evidence>
<organism evidence="5 6">
    <name type="scientific">Cladophialophora chaetospira</name>
    <dbReference type="NCBI Taxonomy" id="386627"/>
    <lineage>
        <taxon>Eukaryota</taxon>
        <taxon>Fungi</taxon>
        <taxon>Dikarya</taxon>
        <taxon>Ascomycota</taxon>
        <taxon>Pezizomycotina</taxon>
        <taxon>Eurotiomycetes</taxon>
        <taxon>Chaetothyriomycetidae</taxon>
        <taxon>Chaetothyriales</taxon>
        <taxon>Herpotrichiellaceae</taxon>
        <taxon>Cladophialophora</taxon>
    </lineage>
</organism>
<comment type="caution">
    <text evidence="5">The sequence shown here is derived from an EMBL/GenBank/DDBJ whole genome shotgun (WGS) entry which is preliminary data.</text>
</comment>
<dbReference type="PANTHER" id="PTHR28554:SF1">
    <property type="entry name" value="LARGE RIBOSOMAL SUBUNIT PROTEIN ML45"/>
    <property type="match status" value="1"/>
</dbReference>
<sequence>MSQRTNVDNKLPKQGSMKSQIKKATKAQIGTDLGKLPQTFVLPPSSELPSWTKLKRAKIHWLQLKNSFKDFWSLILFLKWEPKRHPLTRKHTRKPLELDNRIGIAKDLHLQFHKSLGAGDMKALQTICCEGLLKTSRTRIEQRKALRRTTEYWQLLSYTGVNYPTWLNRWPLSGFLPNAATKVVADRLAPLPFADTYIRQCTVRIRSVQDYMLANMDKSTILKHTDYVVLQKMSSKGEEGPWKLWGITEPTTIEEMDAMLSGKSQDAGTTLSDRIRDKISSLSPV</sequence>